<proteinExistence type="predicted"/>
<evidence type="ECO:0000256" key="1">
    <source>
        <dbReference type="SAM" id="SignalP"/>
    </source>
</evidence>
<comment type="caution">
    <text evidence="2">The sequence shown here is derived from an EMBL/GenBank/DDBJ whole genome shotgun (WGS) entry which is preliminary data.</text>
</comment>
<dbReference type="EMBL" id="PDOC01000006">
    <property type="protein sequence ID" value="PIL44759.1"/>
    <property type="molecule type" value="Genomic_DNA"/>
</dbReference>
<name>A0A2G8TFP9_9BURK</name>
<protein>
    <recommendedName>
        <fullName evidence="4">DUF4189 domain-containing protein</fullName>
    </recommendedName>
</protein>
<keyword evidence="1" id="KW-0732">Signal</keyword>
<feature type="signal peptide" evidence="1">
    <location>
        <begin position="1"/>
        <end position="17"/>
    </location>
</feature>
<accession>A0A2G8TFP9</accession>
<dbReference type="OrthoDB" id="8703681at2"/>
<reference evidence="2 3" key="1">
    <citation type="submission" date="2017-10" db="EMBL/GenBank/DDBJ databases">
        <title>Massilia psychrophilum sp. nov., a novel purple-pigmented bacterium isolated from Tianshan glacier, Xinjiang Municipality, China.</title>
        <authorList>
            <person name="Wang H."/>
        </authorList>
    </citation>
    <scope>NUCLEOTIDE SEQUENCE [LARGE SCALE GENOMIC DNA]</scope>
    <source>
        <strain evidence="2 3">JCM 30074</strain>
    </source>
</reference>
<dbReference type="RefSeq" id="WP_099788819.1">
    <property type="nucleotide sequence ID" value="NZ_JBHLYV010000004.1"/>
</dbReference>
<dbReference type="Proteomes" id="UP000230390">
    <property type="component" value="Unassembled WGS sequence"/>
</dbReference>
<evidence type="ECO:0000313" key="3">
    <source>
        <dbReference type="Proteomes" id="UP000230390"/>
    </source>
</evidence>
<evidence type="ECO:0008006" key="4">
    <source>
        <dbReference type="Google" id="ProtNLM"/>
    </source>
</evidence>
<feature type="chain" id="PRO_5013956900" description="DUF4189 domain-containing protein" evidence="1">
    <location>
        <begin position="18"/>
        <end position="138"/>
    </location>
</feature>
<evidence type="ECO:0000313" key="2">
    <source>
        <dbReference type="EMBL" id="PIL44759.1"/>
    </source>
</evidence>
<gene>
    <name evidence="2" type="ORF">CR105_12670</name>
</gene>
<sequence>MKQLSLILLLACAACKAGGPAPSSTVPAVLAAVAPAAANDLPAQMRAQIGNAACTDSAQCKTVPLGARACGGPEGYLAYSAAKTPAAPLLALAERYAQQRSAEQAAAGMASTCQMAVDPGAVCQAGACQLGTGQPGAT</sequence>
<keyword evidence="3" id="KW-1185">Reference proteome</keyword>
<organism evidence="2 3">
    <name type="scientific">Massilia eurypsychrophila</name>
    <dbReference type="NCBI Taxonomy" id="1485217"/>
    <lineage>
        <taxon>Bacteria</taxon>
        <taxon>Pseudomonadati</taxon>
        <taxon>Pseudomonadota</taxon>
        <taxon>Betaproteobacteria</taxon>
        <taxon>Burkholderiales</taxon>
        <taxon>Oxalobacteraceae</taxon>
        <taxon>Telluria group</taxon>
        <taxon>Massilia</taxon>
    </lineage>
</organism>
<dbReference type="AlphaFoldDB" id="A0A2G8TFP9"/>